<feature type="domain" description="Peptidase M24" evidence="3">
    <location>
        <begin position="1"/>
        <end position="58"/>
    </location>
</feature>
<protein>
    <submittedName>
        <fullName evidence="4">Aminopeptidase YpdF</fullName>
        <ecNumber evidence="4">3.4.11.-</ecNumber>
    </submittedName>
</protein>
<dbReference type="Pfam" id="PF00557">
    <property type="entry name" value="Peptidase_M24"/>
    <property type="match status" value="1"/>
</dbReference>
<dbReference type="InterPro" id="IPR001131">
    <property type="entry name" value="Peptidase_M24B_aminopep-P_CS"/>
</dbReference>
<organism evidence="4">
    <name type="scientific">bioreactor metagenome</name>
    <dbReference type="NCBI Taxonomy" id="1076179"/>
    <lineage>
        <taxon>unclassified sequences</taxon>
        <taxon>metagenomes</taxon>
        <taxon>ecological metagenomes</taxon>
    </lineage>
</organism>
<dbReference type="GO" id="GO:0046872">
    <property type="term" value="F:metal ion binding"/>
    <property type="evidence" value="ECO:0007669"/>
    <property type="project" value="UniProtKB-KW"/>
</dbReference>
<name>A0A645IHV4_9ZZZZ</name>
<keyword evidence="1" id="KW-0479">Metal-binding</keyword>
<dbReference type="EC" id="3.4.11.-" evidence="4"/>
<dbReference type="AlphaFoldDB" id="A0A645IHV4"/>
<accession>A0A645IHV4</accession>
<gene>
    <name evidence="4" type="primary">ypdF_28</name>
    <name evidence="4" type="ORF">SDC9_198517</name>
</gene>
<dbReference type="PANTHER" id="PTHR46112">
    <property type="entry name" value="AMINOPEPTIDASE"/>
    <property type="match status" value="1"/>
</dbReference>
<dbReference type="InterPro" id="IPR050659">
    <property type="entry name" value="Peptidase_M24B"/>
</dbReference>
<dbReference type="InterPro" id="IPR036005">
    <property type="entry name" value="Creatinase/aminopeptidase-like"/>
</dbReference>
<dbReference type="GO" id="GO:0004177">
    <property type="term" value="F:aminopeptidase activity"/>
    <property type="evidence" value="ECO:0007669"/>
    <property type="project" value="UniProtKB-KW"/>
</dbReference>
<reference evidence="4" key="1">
    <citation type="submission" date="2019-08" db="EMBL/GenBank/DDBJ databases">
        <authorList>
            <person name="Kucharzyk K."/>
            <person name="Murdoch R.W."/>
            <person name="Higgins S."/>
            <person name="Loffler F."/>
        </authorList>
    </citation>
    <scope>NUCLEOTIDE SEQUENCE</scope>
</reference>
<dbReference type="PROSITE" id="PS00491">
    <property type="entry name" value="PROLINE_PEPTIDASE"/>
    <property type="match status" value="1"/>
</dbReference>
<keyword evidence="4" id="KW-0031">Aminopeptidase</keyword>
<keyword evidence="2 4" id="KW-0378">Hydrolase</keyword>
<sequence length="79" mass="8522">MHSLGHGVGLNIHEKPFSSTFNPSPNDILAPGAVFTLEPGLYYPEKGMGVRIEDTLVAKADGSFEILADFPKDLILPVK</sequence>
<evidence type="ECO:0000313" key="4">
    <source>
        <dbReference type="EMBL" id="MPN50877.1"/>
    </source>
</evidence>
<comment type="caution">
    <text evidence="4">The sequence shown here is derived from an EMBL/GenBank/DDBJ whole genome shotgun (WGS) entry which is preliminary data.</text>
</comment>
<dbReference type="EMBL" id="VSSQ01115436">
    <property type="protein sequence ID" value="MPN50877.1"/>
    <property type="molecule type" value="Genomic_DNA"/>
</dbReference>
<dbReference type="Gene3D" id="3.90.230.10">
    <property type="entry name" value="Creatinase/methionine aminopeptidase superfamily"/>
    <property type="match status" value="1"/>
</dbReference>
<dbReference type="PANTHER" id="PTHR46112:SF2">
    <property type="entry name" value="XAA-PRO AMINOPEPTIDASE P-RELATED"/>
    <property type="match status" value="1"/>
</dbReference>
<dbReference type="SUPFAM" id="SSF55920">
    <property type="entry name" value="Creatinase/aminopeptidase"/>
    <property type="match status" value="1"/>
</dbReference>
<evidence type="ECO:0000256" key="2">
    <source>
        <dbReference type="ARBA" id="ARBA00022801"/>
    </source>
</evidence>
<keyword evidence="4" id="KW-0645">Protease</keyword>
<evidence type="ECO:0000259" key="3">
    <source>
        <dbReference type="Pfam" id="PF00557"/>
    </source>
</evidence>
<proteinExistence type="predicted"/>
<evidence type="ECO:0000256" key="1">
    <source>
        <dbReference type="ARBA" id="ARBA00022723"/>
    </source>
</evidence>
<dbReference type="InterPro" id="IPR000994">
    <property type="entry name" value="Pept_M24"/>
</dbReference>